<protein>
    <recommendedName>
        <fullName evidence="4">Kinesin motor domain-containing protein</fullName>
    </recommendedName>
</protein>
<gene>
    <name evidence="5" type="ORF">VFH_II226840</name>
</gene>
<proteinExistence type="inferred from homology"/>
<comment type="similarity">
    <text evidence="2">Belongs to the TRAFAC class myosin-kinesin ATPase superfamily. Kinesin family.</text>
</comment>
<keyword evidence="2" id="KW-0067">ATP-binding</keyword>
<dbReference type="GO" id="GO:0007019">
    <property type="term" value="P:microtubule depolymerization"/>
    <property type="evidence" value="ECO:0007669"/>
    <property type="project" value="TreeGrafter"/>
</dbReference>
<dbReference type="Pfam" id="PF00225">
    <property type="entry name" value="Kinesin"/>
    <property type="match status" value="1"/>
</dbReference>
<feature type="domain" description="Kinesin motor" evidence="4">
    <location>
        <begin position="1"/>
        <end position="139"/>
    </location>
</feature>
<dbReference type="Proteomes" id="UP001157006">
    <property type="component" value="Chromosome 2"/>
</dbReference>
<feature type="region of interest" description="Disordered" evidence="3">
    <location>
        <begin position="1"/>
        <end position="31"/>
    </location>
</feature>
<dbReference type="GO" id="GO:0005874">
    <property type="term" value="C:microtubule"/>
    <property type="evidence" value="ECO:0007669"/>
    <property type="project" value="TreeGrafter"/>
</dbReference>
<evidence type="ECO:0000256" key="2">
    <source>
        <dbReference type="PROSITE-ProRule" id="PRU00283"/>
    </source>
</evidence>
<reference evidence="5 6" key="1">
    <citation type="submission" date="2023-01" db="EMBL/GenBank/DDBJ databases">
        <authorList>
            <person name="Kreplak J."/>
        </authorList>
    </citation>
    <scope>NUCLEOTIDE SEQUENCE [LARGE SCALE GENOMIC DNA]</scope>
</reference>
<keyword evidence="2" id="KW-0547">Nucleotide-binding</keyword>
<evidence type="ECO:0000259" key="4">
    <source>
        <dbReference type="PROSITE" id="PS50067"/>
    </source>
</evidence>
<dbReference type="InterPro" id="IPR036961">
    <property type="entry name" value="Kinesin_motor_dom_sf"/>
</dbReference>
<evidence type="ECO:0000313" key="6">
    <source>
        <dbReference type="Proteomes" id="UP001157006"/>
    </source>
</evidence>
<feature type="binding site" evidence="2">
    <location>
        <begin position="105"/>
        <end position="112"/>
    </location>
    <ligand>
        <name>ATP</name>
        <dbReference type="ChEBI" id="CHEBI:30616"/>
    </ligand>
</feature>
<dbReference type="EMBL" id="OX451737">
    <property type="protein sequence ID" value="CAI8600500.1"/>
    <property type="molecule type" value="Genomic_DNA"/>
</dbReference>
<keyword evidence="1 2" id="KW-0505">Motor protein</keyword>
<dbReference type="PANTHER" id="PTHR47971">
    <property type="entry name" value="KINESIN-RELATED PROTEIN 6"/>
    <property type="match status" value="1"/>
</dbReference>
<dbReference type="PANTHER" id="PTHR47971:SF1">
    <property type="entry name" value="KINESIN-LIKE PROTEIN"/>
    <property type="match status" value="1"/>
</dbReference>
<dbReference type="PROSITE" id="PS50067">
    <property type="entry name" value="KINESIN_MOTOR_2"/>
    <property type="match status" value="1"/>
</dbReference>
<evidence type="ECO:0000313" key="5">
    <source>
        <dbReference type="EMBL" id="CAI8600500.1"/>
    </source>
</evidence>
<dbReference type="GO" id="GO:0007018">
    <property type="term" value="P:microtubule-based movement"/>
    <property type="evidence" value="ECO:0007669"/>
    <property type="project" value="InterPro"/>
</dbReference>
<dbReference type="GO" id="GO:0008017">
    <property type="term" value="F:microtubule binding"/>
    <property type="evidence" value="ECO:0007669"/>
    <property type="project" value="InterPro"/>
</dbReference>
<feature type="compositionally biased region" description="Polar residues" evidence="3">
    <location>
        <begin position="1"/>
        <end position="26"/>
    </location>
</feature>
<organism evidence="5 6">
    <name type="scientific">Vicia faba</name>
    <name type="common">Broad bean</name>
    <name type="synonym">Faba vulgaris</name>
    <dbReference type="NCBI Taxonomy" id="3906"/>
    <lineage>
        <taxon>Eukaryota</taxon>
        <taxon>Viridiplantae</taxon>
        <taxon>Streptophyta</taxon>
        <taxon>Embryophyta</taxon>
        <taxon>Tracheophyta</taxon>
        <taxon>Spermatophyta</taxon>
        <taxon>Magnoliopsida</taxon>
        <taxon>eudicotyledons</taxon>
        <taxon>Gunneridae</taxon>
        <taxon>Pentapetalae</taxon>
        <taxon>rosids</taxon>
        <taxon>fabids</taxon>
        <taxon>Fabales</taxon>
        <taxon>Fabaceae</taxon>
        <taxon>Papilionoideae</taxon>
        <taxon>50 kb inversion clade</taxon>
        <taxon>NPAAA clade</taxon>
        <taxon>Hologalegina</taxon>
        <taxon>IRL clade</taxon>
        <taxon>Fabeae</taxon>
        <taxon>Vicia</taxon>
    </lineage>
</organism>
<dbReference type="InterPro" id="IPR001752">
    <property type="entry name" value="Kinesin_motor_dom"/>
</dbReference>
<dbReference type="SUPFAM" id="SSF52540">
    <property type="entry name" value="P-loop containing nucleoside triphosphate hydrolases"/>
    <property type="match status" value="1"/>
</dbReference>
<accession>A0AAV0ZPH9</accession>
<dbReference type="AlphaFoldDB" id="A0AAV0ZPH9"/>
<dbReference type="GO" id="GO:0005524">
    <property type="term" value="F:ATP binding"/>
    <property type="evidence" value="ECO:0007669"/>
    <property type="project" value="UniProtKB-UniRule"/>
</dbReference>
<dbReference type="GO" id="GO:0003777">
    <property type="term" value="F:microtubule motor activity"/>
    <property type="evidence" value="ECO:0007669"/>
    <property type="project" value="InterPro"/>
</dbReference>
<dbReference type="Gene3D" id="3.40.850.10">
    <property type="entry name" value="Kinesin motor domain"/>
    <property type="match status" value="1"/>
</dbReference>
<sequence>MPQAPPSSSAEKTQDNSNAVGNTSPTGHLELNLPVFNKKKNSTRENNVAKIKVVVDLTAYMEKHEFCFDAVLDEHVTNDEVYRATIEPIIPIIFERTKATCFAYGQTGSGKTYTMQPLPLKAAEDLVRQLHQPVYLSQK</sequence>
<keyword evidence="6" id="KW-1185">Reference proteome</keyword>
<evidence type="ECO:0000256" key="1">
    <source>
        <dbReference type="ARBA" id="ARBA00023175"/>
    </source>
</evidence>
<dbReference type="InterPro" id="IPR027417">
    <property type="entry name" value="P-loop_NTPase"/>
</dbReference>
<dbReference type="InterPro" id="IPR027640">
    <property type="entry name" value="Kinesin-like_fam"/>
</dbReference>
<evidence type="ECO:0000256" key="3">
    <source>
        <dbReference type="SAM" id="MobiDB-lite"/>
    </source>
</evidence>
<name>A0AAV0ZPH9_VICFA</name>